<dbReference type="EMBL" id="CM046393">
    <property type="protein sequence ID" value="KAI8551341.1"/>
    <property type="molecule type" value="Genomic_DNA"/>
</dbReference>
<evidence type="ECO:0000313" key="2">
    <source>
        <dbReference type="Proteomes" id="UP001062846"/>
    </source>
</evidence>
<keyword evidence="2" id="KW-1185">Reference proteome</keyword>
<evidence type="ECO:0000313" key="1">
    <source>
        <dbReference type="EMBL" id="KAI8551341.1"/>
    </source>
</evidence>
<dbReference type="Proteomes" id="UP001062846">
    <property type="component" value="Chromosome 6"/>
</dbReference>
<gene>
    <name evidence="1" type="ORF">RHMOL_Rhmol06G0178400</name>
</gene>
<proteinExistence type="predicted"/>
<accession>A0ACC0NEA4</accession>
<reference evidence="1" key="1">
    <citation type="submission" date="2022-02" db="EMBL/GenBank/DDBJ databases">
        <title>Plant Genome Project.</title>
        <authorList>
            <person name="Zhang R.-G."/>
        </authorList>
    </citation>
    <scope>NUCLEOTIDE SEQUENCE</scope>
    <source>
        <strain evidence="1">AT1</strain>
    </source>
</reference>
<organism evidence="1 2">
    <name type="scientific">Rhododendron molle</name>
    <name type="common">Chinese azalea</name>
    <name type="synonym">Azalea mollis</name>
    <dbReference type="NCBI Taxonomy" id="49168"/>
    <lineage>
        <taxon>Eukaryota</taxon>
        <taxon>Viridiplantae</taxon>
        <taxon>Streptophyta</taxon>
        <taxon>Embryophyta</taxon>
        <taxon>Tracheophyta</taxon>
        <taxon>Spermatophyta</taxon>
        <taxon>Magnoliopsida</taxon>
        <taxon>eudicotyledons</taxon>
        <taxon>Gunneridae</taxon>
        <taxon>Pentapetalae</taxon>
        <taxon>asterids</taxon>
        <taxon>Ericales</taxon>
        <taxon>Ericaceae</taxon>
        <taxon>Ericoideae</taxon>
        <taxon>Rhodoreae</taxon>
        <taxon>Rhododendron</taxon>
    </lineage>
</organism>
<comment type="caution">
    <text evidence="1">The sequence shown here is derived from an EMBL/GenBank/DDBJ whole genome shotgun (WGS) entry which is preliminary data.</text>
</comment>
<protein>
    <submittedName>
        <fullName evidence="1">Uncharacterized protein</fullName>
    </submittedName>
</protein>
<sequence length="407" mass="45878">MSEYLPRDLLIDILTRLPAESLVRLTPVSKSWHSLITSPKFISRHLLRTASKPDNDRLLVRYRTDEPERDHYSLVVDGKDSFHLLKTLDLPVGAFESLGYSVVGSCNGVICLSDDQGYGYMDDMFLWNPSIRKFFAIPGYNVTFQSHGSFMHCVGFGYDPVTDDFKVVRVVHTGVDCDRIPPEVEIYSLKTGRWRYISDKALPVKITERYRQAYFNGAAHWMAFTRGPFRHTILAFNMSEEVFNEILVPESITHDVSLYKMITLSVFKESLCLIQCVYGNDRHCSVWIMKEYGVAASWANLFRIDLCGGLSRPLGLRKNGEVIFATDDGNLVSCDHQSKHITYVGIHGKFGDGFSHTFYPDTYTESLELLYTLESPENEVVSGQKGGGGGEQEEGGGGEQEEAKGSR</sequence>
<name>A0ACC0NEA4_RHOML</name>